<feature type="transmembrane region" description="Helical" evidence="7">
    <location>
        <begin position="303"/>
        <end position="322"/>
    </location>
</feature>
<evidence type="ECO:0000256" key="3">
    <source>
        <dbReference type="ARBA" id="ARBA00022679"/>
    </source>
</evidence>
<evidence type="ECO:0000256" key="4">
    <source>
        <dbReference type="ARBA" id="ARBA00022692"/>
    </source>
</evidence>
<dbReference type="InterPro" id="IPR050321">
    <property type="entry name" value="Glycosyltr_2/OpgH_subfam"/>
</dbReference>
<dbReference type="Proteomes" id="UP000185003">
    <property type="component" value="Unassembled WGS sequence"/>
</dbReference>
<evidence type="ECO:0000256" key="7">
    <source>
        <dbReference type="SAM" id="Phobius"/>
    </source>
</evidence>
<dbReference type="Gene3D" id="3.90.550.10">
    <property type="entry name" value="Spore Coat Polysaccharide Biosynthesis Protein SpsA, Chain A"/>
    <property type="match status" value="1"/>
</dbReference>
<keyword evidence="6 7" id="KW-0472">Membrane</keyword>
<evidence type="ECO:0000313" key="9">
    <source>
        <dbReference type="Proteomes" id="UP000185003"/>
    </source>
</evidence>
<dbReference type="PANTHER" id="PTHR43867">
    <property type="entry name" value="CELLULOSE SYNTHASE CATALYTIC SUBUNIT A [UDP-FORMING]"/>
    <property type="match status" value="1"/>
</dbReference>
<feature type="transmembrane region" description="Helical" evidence="7">
    <location>
        <begin position="353"/>
        <end position="373"/>
    </location>
</feature>
<gene>
    <name evidence="8" type="ORF">SAMN04488055_1552</name>
</gene>
<proteinExistence type="predicted"/>
<keyword evidence="4 7" id="KW-0812">Transmembrane</keyword>
<evidence type="ECO:0000256" key="1">
    <source>
        <dbReference type="ARBA" id="ARBA00004141"/>
    </source>
</evidence>
<dbReference type="InterPro" id="IPR029044">
    <property type="entry name" value="Nucleotide-diphossugar_trans"/>
</dbReference>
<reference evidence="8 9" key="1">
    <citation type="submission" date="2016-11" db="EMBL/GenBank/DDBJ databases">
        <authorList>
            <person name="Jaros S."/>
            <person name="Januszkiewicz K."/>
            <person name="Wedrychowicz H."/>
        </authorList>
    </citation>
    <scope>NUCLEOTIDE SEQUENCE [LARGE SCALE GENOMIC DNA]</scope>
    <source>
        <strain evidence="8 9">DSM 24787</strain>
    </source>
</reference>
<evidence type="ECO:0000256" key="5">
    <source>
        <dbReference type="ARBA" id="ARBA00022989"/>
    </source>
</evidence>
<dbReference type="AlphaFoldDB" id="A0A1N6EF41"/>
<dbReference type="PANTHER" id="PTHR43867:SF2">
    <property type="entry name" value="CELLULOSE SYNTHASE CATALYTIC SUBUNIT A [UDP-FORMING]"/>
    <property type="match status" value="1"/>
</dbReference>
<accession>A0A1N6EF41</accession>
<comment type="subcellular location">
    <subcellularLocation>
        <location evidence="1">Membrane</location>
        <topology evidence="1">Multi-pass membrane protein</topology>
    </subcellularLocation>
</comment>
<keyword evidence="3 8" id="KW-0808">Transferase</keyword>
<evidence type="ECO:0000256" key="6">
    <source>
        <dbReference type="ARBA" id="ARBA00023136"/>
    </source>
</evidence>
<keyword evidence="9" id="KW-1185">Reference proteome</keyword>
<dbReference type="GO" id="GO:0016757">
    <property type="term" value="F:glycosyltransferase activity"/>
    <property type="evidence" value="ECO:0007669"/>
    <property type="project" value="UniProtKB-KW"/>
</dbReference>
<keyword evidence="5 7" id="KW-1133">Transmembrane helix</keyword>
<dbReference type="SUPFAM" id="SSF53448">
    <property type="entry name" value="Nucleotide-diphospho-sugar transferases"/>
    <property type="match status" value="1"/>
</dbReference>
<dbReference type="RefSeq" id="WP_074238690.1">
    <property type="nucleotide sequence ID" value="NZ_FSRA01000001.1"/>
</dbReference>
<name>A0A1N6EF41_9BACT</name>
<feature type="transmembrane region" description="Helical" evidence="7">
    <location>
        <begin position="329"/>
        <end position="347"/>
    </location>
</feature>
<protein>
    <submittedName>
        <fullName evidence="8">Glycosyltransferase, catalytic subunit of cellulose synthase and poly-beta-1,6-N-acetylglucosamine synthase</fullName>
    </submittedName>
</protein>
<sequence>MIAFLEIILFAYLAGCVLYNLFFSIAGKIVARKQTDISEPETYSSVAILVPAYKEDSIILSSAKSYAQLRYPASRYDVIVIADSLQPETLELLKEASVKVLPVSFDKSTKARSLNKAFGEIGDNYDIALICDADNMLEPDFLLKINRAYLDGEHVIQAQRVAKNLETPFAVLDTANEIIANHIYRKGANAVGLSSSVIGSGMAFHFPLIKEVMQRVSATGGFDKILQLEMVTLGHKVYYLEDALIFDEKIENPNAFSNQRRRWISSQFVYLRMFWKKGLKALFSGNFDYFNLSFCHNLMLPRMLLIAAICLLTLLSAIFHAYTFIPFTAWAILFVMNAISLALPLPWIFYRKYFFTALLILPKAIGIMVMLVFRLKGANNTFIHTKHNKTDIDNPLLHASRKN</sequence>
<dbReference type="STRING" id="536979.SAMN04488055_1552"/>
<evidence type="ECO:0000313" key="8">
    <source>
        <dbReference type="EMBL" id="SIN81633.1"/>
    </source>
</evidence>
<dbReference type="CDD" id="cd06423">
    <property type="entry name" value="CESA_like"/>
    <property type="match status" value="1"/>
</dbReference>
<dbReference type="OrthoDB" id="1523666at2"/>
<dbReference type="GO" id="GO:0016020">
    <property type="term" value="C:membrane"/>
    <property type="evidence" value="ECO:0007669"/>
    <property type="project" value="UniProtKB-SubCell"/>
</dbReference>
<keyword evidence="2" id="KW-0328">Glycosyltransferase</keyword>
<evidence type="ECO:0000256" key="2">
    <source>
        <dbReference type="ARBA" id="ARBA00022676"/>
    </source>
</evidence>
<feature type="transmembrane region" description="Helical" evidence="7">
    <location>
        <begin position="7"/>
        <end position="26"/>
    </location>
</feature>
<organism evidence="8 9">
    <name type="scientific">Chitinophaga niabensis</name>
    <dbReference type="NCBI Taxonomy" id="536979"/>
    <lineage>
        <taxon>Bacteria</taxon>
        <taxon>Pseudomonadati</taxon>
        <taxon>Bacteroidota</taxon>
        <taxon>Chitinophagia</taxon>
        <taxon>Chitinophagales</taxon>
        <taxon>Chitinophagaceae</taxon>
        <taxon>Chitinophaga</taxon>
    </lineage>
</organism>
<dbReference type="Pfam" id="PF13641">
    <property type="entry name" value="Glyco_tranf_2_3"/>
    <property type="match status" value="1"/>
</dbReference>
<dbReference type="EMBL" id="FSRA01000001">
    <property type="protein sequence ID" value="SIN81633.1"/>
    <property type="molecule type" value="Genomic_DNA"/>
</dbReference>